<dbReference type="AlphaFoldDB" id="A0A6I6EU89"/>
<sequence length="285" mass="32572">MKKAILVVSFGTTHHDTRRVTIDRIEGRVKENFEDFEVRRAYTAHGVIKVLKDRDGIEIDTPEEAMEKLIMEGFEEIVVQPLHIIPGVEYDYISEVVRYYGYENPKINIKLGRPVLYYKGYEEGQPDDYTTFIEAVKSIIDTKETVLFMGHGTMHPSNACYLCLQEVLRSQGHNNIYIASVEGYPTIEDVTKTLLKNKDQTIRLVPLMLVAGDHAKNDMAGHEEDSWKSLLTKAGFQVEICLMGLGEIEKFQDIYLQHISDAIEDRYKDLGRNIKGKKLLKAGDI</sequence>
<keyword evidence="2" id="KW-0479">Metal-binding</keyword>
<dbReference type="Gene3D" id="3.40.50.1400">
    <property type="match status" value="2"/>
</dbReference>
<evidence type="ECO:0000313" key="3">
    <source>
        <dbReference type="EMBL" id="QGU94416.1"/>
    </source>
</evidence>
<dbReference type="GO" id="GO:0016852">
    <property type="term" value="F:sirohydrochlorin cobaltochelatase activity"/>
    <property type="evidence" value="ECO:0007669"/>
    <property type="project" value="InterPro"/>
</dbReference>
<dbReference type="SUPFAM" id="SSF53800">
    <property type="entry name" value="Chelatase"/>
    <property type="match status" value="1"/>
</dbReference>
<evidence type="ECO:0000313" key="4">
    <source>
        <dbReference type="Proteomes" id="UP000422764"/>
    </source>
</evidence>
<keyword evidence="2" id="KW-0170">Cobalt</keyword>
<keyword evidence="4" id="KW-1185">Reference proteome</keyword>
<feature type="binding site" evidence="2">
    <location>
        <position position="182"/>
    </location>
    <ligand>
        <name>Co(2+)</name>
        <dbReference type="ChEBI" id="CHEBI:48828"/>
    </ligand>
</feature>
<feature type="binding site" evidence="2">
    <location>
        <position position="214"/>
    </location>
    <ligand>
        <name>Co(2+)</name>
        <dbReference type="ChEBI" id="CHEBI:48828"/>
    </ligand>
</feature>
<dbReference type="CDD" id="cd03413">
    <property type="entry name" value="CbiK_C"/>
    <property type="match status" value="1"/>
</dbReference>
<organism evidence="3 4">
    <name type="scientific">Clostridium bovifaecis</name>
    <dbReference type="NCBI Taxonomy" id="2184719"/>
    <lineage>
        <taxon>Bacteria</taxon>
        <taxon>Bacillati</taxon>
        <taxon>Bacillota</taxon>
        <taxon>Clostridia</taxon>
        <taxon>Eubacteriales</taxon>
        <taxon>Clostridiaceae</taxon>
        <taxon>Clostridium</taxon>
    </lineage>
</organism>
<evidence type="ECO:0000256" key="1">
    <source>
        <dbReference type="PIRSR" id="PIRSR033579-1"/>
    </source>
</evidence>
<dbReference type="GO" id="GO:0046872">
    <property type="term" value="F:metal ion binding"/>
    <property type="evidence" value="ECO:0007669"/>
    <property type="project" value="UniProtKB-KW"/>
</dbReference>
<name>A0A6I6EU89_9CLOT</name>
<proteinExistence type="predicted"/>
<dbReference type="EMBL" id="CP046522">
    <property type="protein sequence ID" value="QGU94416.1"/>
    <property type="molecule type" value="Genomic_DNA"/>
</dbReference>
<feature type="active site" description="Proton acceptor" evidence="1">
    <location>
        <position position="151"/>
    </location>
</feature>
<protein>
    <submittedName>
        <fullName evidence="3">Sirohydrochlorin cobaltochelatase</fullName>
    </submittedName>
</protein>
<evidence type="ECO:0000256" key="2">
    <source>
        <dbReference type="PIRSR" id="PIRSR033579-3"/>
    </source>
</evidence>
<reference evidence="3 4" key="1">
    <citation type="submission" date="2019-12" db="EMBL/GenBank/DDBJ databases">
        <title>Genome sequenceing of Clostridium bovifaecis.</title>
        <authorList>
            <person name="Yao Y."/>
        </authorList>
    </citation>
    <scope>NUCLEOTIDE SEQUENCE [LARGE SCALE GENOMIC DNA]</scope>
    <source>
        <strain evidence="3 4">BXX</strain>
    </source>
</reference>
<gene>
    <name evidence="3" type="ORF">GOM49_04235</name>
</gene>
<accession>A0A6I6EU89</accession>
<dbReference type="Pfam" id="PF06180">
    <property type="entry name" value="CbiK"/>
    <property type="match status" value="1"/>
</dbReference>
<feature type="binding site" evidence="2">
    <location>
        <position position="151"/>
    </location>
    <ligand>
        <name>Co(2+)</name>
        <dbReference type="ChEBI" id="CHEBI:48828"/>
    </ligand>
</feature>
<dbReference type="GO" id="GO:0019251">
    <property type="term" value="P:anaerobic cobalamin biosynthetic process"/>
    <property type="evidence" value="ECO:0007669"/>
    <property type="project" value="InterPro"/>
</dbReference>
<dbReference type="PIRSF" id="PIRSF033579">
    <property type="entry name" value="Anaer_Co_chel"/>
    <property type="match status" value="1"/>
</dbReference>
<dbReference type="InterPro" id="IPR010388">
    <property type="entry name" value="Anaerobic_Co-chelatase"/>
</dbReference>
<dbReference type="Proteomes" id="UP000422764">
    <property type="component" value="Chromosome"/>
</dbReference>
<dbReference type="CDD" id="cd03412">
    <property type="entry name" value="CbiK_N"/>
    <property type="match status" value="1"/>
</dbReference>